<comment type="caution">
    <text evidence="5">The sequence shown here is derived from an EMBL/GenBank/DDBJ whole genome shotgun (WGS) entry which is preliminary data.</text>
</comment>
<keyword evidence="6" id="KW-1185">Reference proteome</keyword>
<dbReference type="Gene3D" id="3.30.200.200">
    <property type="match status" value="1"/>
</dbReference>
<dbReference type="Pfam" id="PF18465">
    <property type="entry name" value="Rieske_3"/>
    <property type="match status" value="1"/>
</dbReference>
<protein>
    <submittedName>
        <fullName evidence="5">Arsenate reductase (Azurin) large subunit</fullName>
        <ecNumber evidence="5">1.20.9.1</ecNumber>
    </submittedName>
</protein>
<feature type="domain" description="4Fe-4S ferredoxin-type" evidence="4">
    <location>
        <begin position="8"/>
        <end position="38"/>
    </location>
</feature>
<dbReference type="SUPFAM" id="SSF53706">
    <property type="entry name" value="Formate dehydrogenase/DMSO reductase, domains 1-3"/>
    <property type="match status" value="1"/>
</dbReference>
<sequence>MSTEDPIALPPVDAQRTCMTCHFCIVGCGYTVYKWDANREGGRAPGQNALGVDFRSQVPSMGVTLTRAMTNTITTRDGERQRVLIVPDKSCEVNGGLSSTRGGKMASYLYSAEGLTKERLISPQLYAGSQWQDTSWDRALEVYARVLQLTLDRDSPRAVLFSAFDHGGAGGGFENTWGSGKLMFTAIQTPAVRIHNRPAYNSECHATRDMGIGELNNSYEDAQVADVLWSIGNNPYETQTNYFLNHWLPNLQGQTVDKKKAWFPGEAAAPARVIFVDPRRTNSVAIAEQVAPDRVLHLDIAPGTDVALFNGLFTHVIERGWIDQPFIDQHTRSFPEAAAANRLSLEECARITGVPVAKLKLAAEWSYAPKPGGHRPRTMHAYEKGIIWGNDNYLIQSALVNLVLATHNVGRRGTGVVRMGGHQEGYTRPPHPTGEKIYVDQEVIAGRGRMMTFWACNNFQTSNNAQRLREAVFERAQIVRAALSKLHGASPAEQAQAIYDATLRGGLFVTSINLYPTVLRDAAHLLLPAAQPGEMNLTSMNGERRLRLTEKFMDPPGQAKPDCLIAALIARRTRALYEQAGRADMVQRFSGFDWQTEEDAFNDGFRRAGRPGAPPIDSQGGSSGHLATYALLKAAGNNGVQLPIREVRDGRLVGTPMLYTDHRFDTADGKAVFKPSTWKGLSERIEAQRTKHRFWINNGRSNEVWQTAYHDQYNTFVRGRYPLAYIEINPGDAKDLGVQAGDVVEIFNDHGTTCAMAYPVADMKPGHTFMLFAQAKGIAGDLTSDWTDRNVVPYYKGAWASIRRVGGMADYRHITSFKRRSFDRVA</sequence>
<dbReference type="Proteomes" id="UP001371218">
    <property type="component" value="Unassembled WGS sequence"/>
</dbReference>
<dbReference type="InterPro" id="IPR009010">
    <property type="entry name" value="Asp_de-COase-like_dom_sf"/>
</dbReference>
<dbReference type="Gene3D" id="3.40.50.740">
    <property type="match status" value="1"/>
</dbReference>
<name>A0ABU9BRB6_9BURK</name>
<keyword evidence="3" id="KW-0411">Iron-sulfur</keyword>
<reference evidence="5 6" key="1">
    <citation type="submission" date="2024-04" db="EMBL/GenBank/DDBJ databases">
        <title>Novel species of the genus Ideonella isolated from streams.</title>
        <authorList>
            <person name="Lu H."/>
        </authorList>
    </citation>
    <scope>NUCLEOTIDE SEQUENCE [LARGE SCALE GENOMIC DNA]</scope>
    <source>
        <strain evidence="5 6">DXS29W</strain>
    </source>
</reference>
<proteinExistence type="predicted"/>
<dbReference type="PANTHER" id="PTHR43105:SF10">
    <property type="entry name" value="NADH-QUINONE OXIDOREDUCTASE SUBUNIT G"/>
    <property type="match status" value="1"/>
</dbReference>
<dbReference type="Pfam" id="PF00384">
    <property type="entry name" value="Molybdopterin"/>
    <property type="match status" value="1"/>
</dbReference>
<dbReference type="InterPro" id="IPR014066">
    <property type="entry name" value="AioA/IdrA_lsu"/>
</dbReference>
<dbReference type="InterPro" id="IPR006657">
    <property type="entry name" value="MoPterin_dinucl-bd_dom"/>
</dbReference>
<dbReference type="Gene3D" id="2.40.40.20">
    <property type="match status" value="1"/>
</dbReference>
<keyword evidence="1" id="KW-0479">Metal-binding</keyword>
<dbReference type="InterPro" id="IPR050123">
    <property type="entry name" value="Prok_molybdopt-oxidoreductase"/>
</dbReference>
<accession>A0ABU9BRB6</accession>
<dbReference type="InterPro" id="IPR006656">
    <property type="entry name" value="Mopterin_OxRdtase"/>
</dbReference>
<dbReference type="EC" id="1.20.9.1" evidence="5"/>
<evidence type="ECO:0000313" key="5">
    <source>
        <dbReference type="EMBL" id="MEK8032497.1"/>
    </source>
</evidence>
<keyword evidence="5" id="KW-0560">Oxidoreductase</keyword>
<organism evidence="5 6">
    <name type="scientific">Ideonella lacteola</name>
    <dbReference type="NCBI Taxonomy" id="2984193"/>
    <lineage>
        <taxon>Bacteria</taxon>
        <taxon>Pseudomonadati</taxon>
        <taxon>Pseudomonadota</taxon>
        <taxon>Betaproteobacteria</taxon>
        <taxon>Burkholderiales</taxon>
        <taxon>Sphaerotilaceae</taxon>
        <taxon>Ideonella</taxon>
    </lineage>
</organism>
<evidence type="ECO:0000313" key="6">
    <source>
        <dbReference type="Proteomes" id="UP001371218"/>
    </source>
</evidence>
<dbReference type="GO" id="GO:0050611">
    <property type="term" value="F:arsenate reductase (azurin) activity"/>
    <property type="evidence" value="ECO:0007669"/>
    <property type="project" value="UniProtKB-EC"/>
</dbReference>
<dbReference type="EMBL" id="JBBUTG010000010">
    <property type="protein sequence ID" value="MEK8032497.1"/>
    <property type="molecule type" value="Genomic_DNA"/>
</dbReference>
<evidence type="ECO:0000256" key="1">
    <source>
        <dbReference type="ARBA" id="ARBA00022723"/>
    </source>
</evidence>
<dbReference type="Gene3D" id="3.40.228.10">
    <property type="entry name" value="Dimethylsulfoxide Reductase, domain 2"/>
    <property type="match status" value="1"/>
</dbReference>
<dbReference type="PROSITE" id="PS51379">
    <property type="entry name" value="4FE4S_FER_2"/>
    <property type="match status" value="1"/>
</dbReference>
<dbReference type="InterPro" id="IPR041632">
    <property type="entry name" value="AioA/IdrA_3Fe-4S"/>
</dbReference>
<dbReference type="NCBIfam" id="TIGR02693">
    <property type="entry name" value="arsenite_ox_L"/>
    <property type="match status" value="1"/>
</dbReference>
<gene>
    <name evidence="5" type="ORF">AACH06_16860</name>
</gene>
<keyword evidence="2" id="KW-0408">Iron</keyword>
<dbReference type="PANTHER" id="PTHR43105">
    <property type="entry name" value="RESPIRATORY NITRATE REDUCTASE"/>
    <property type="match status" value="1"/>
</dbReference>
<dbReference type="CDD" id="cd02756">
    <property type="entry name" value="MopB_Arsenite-Ox"/>
    <property type="match status" value="1"/>
</dbReference>
<dbReference type="Pfam" id="PF01568">
    <property type="entry name" value="Molydop_binding"/>
    <property type="match status" value="1"/>
</dbReference>
<dbReference type="RefSeq" id="WP_341426908.1">
    <property type="nucleotide sequence ID" value="NZ_JBBUTG010000010.1"/>
</dbReference>
<evidence type="ECO:0000256" key="2">
    <source>
        <dbReference type="ARBA" id="ARBA00023004"/>
    </source>
</evidence>
<dbReference type="InterPro" id="IPR017896">
    <property type="entry name" value="4Fe4S_Fe-S-bd"/>
</dbReference>
<evidence type="ECO:0000256" key="3">
    <source>
        <dbReference type="ARBA" id="ARBA00023014"/>
    </source>
</evidence>
<dbReference type="SUPFAM" id="SSF50692">
    <property type="entry name" value="ADC-like"/>
    <property type="match status" value="1"/>
</dbReference>
<evidence type="ECO:0000259" key="4">
    <source>
        <dbReference type="PROSITE" id="PS51379"/>
    </source>
</evidence>